<feature type="region of interest" description="Disordered" evidence="1">
    <location>
        <begin position="68"/>
        <end position="110"/>
    </location>
</feature>
<dbReference type="Proteomes" id="UP000256964">
    <property type="component" value="Unassembled WGS sequence"/>
</dbReference>
<feature type="compositionally biased region" description="Polar residues" evidence="1">
    <location>
        <begin position="86"/>
        <end position="100"/>
    </location>
</feature>
<reference evidence="2 3" key="1">
    <citation type="journal article" date="2018" name="Biotechnol. Biofuels">
        <title>Integrative visual omics of the white-rot fungus Polyporus brumalis exposes the biotechnological potential of its oxidative enzymes for delignifying raw plant biomass.</title>
        <authorList>
            <person name="Miyauchi S."/>
            <person name="Rancon A."/>
            <person name="Drula E."/>
            <person name="Hage H."/>
            <person name="Chaduli D."/>
            <person name="Favel A."/>
            <person name="Grisel S."/>
            <person name="Henrissat B."/>
            <person name="Herpoel-Gimbert I."/>
            <person name="Ruiz-Duenas F.J."/>
            <person name="Chevret D."/>
            <person name="Hainaut M."/>
            <person name="Lin J."/>
            <person name="Wang M."/>
            <person name="Pangilinan J."/>
            <person name="Lipzen A."/>
            <person name="Lesage-Meessen L."/>
            <person name="Navarro D."/>
            <person name="Riley R."/>
            <person name="Grigoriev I.V."/>
            <person name="Zhou S."/>
            <person name="Raouche S."/>
            <person name="Rosso M.N."/>
        </authorList>
    </citation>
    <scope>NUCLEOTIDE SEQUENCE [LARGE SCALE GENOMIC DNA]</scope>
    <source>
        <strain evidence="2 3">BRFM 1820</strain>
    </source>
</reference>
<keyword evidence="3" id="KW-1185">Reference proteome</keyword>
<name>A0A371DVB7_9APHY</name>
<accession>A0A371DVB7</accession>
<dbReference type="EMBL" id="KZ857380">
    <property type="protein sequence ID" value="RDX56486.1"/>
    <property type="molecule type" value="Genomic_DNA"/>
</dbReference>
<sequence>MNASSRTGGSIPAQITIPRGRDAGKKPGCRTYDVSVLTSGANSEAVSWPNCPPDATVHLDTVLDVPVFRGHRRSGHSTRSTGTRPQLPNSNSPRPHTSASMREPLRRRRKPDFRARAVLLHTIPALTPRVPRPGLSSAAYRCFHRLRTRIDVTGNFE</sequence>
<evidence type="ECO:0000313" key="3">
    <source>
        <dbReference type="Proteomes" id="UP000256964"/>
    </source>
</evidence>
<feature type="region of interest" description="Disordered" evidence="1">
    <location>
        <begin position="1"/>
        <end position="28"/>
    </location>
</feature>
<organism evidence="2 3">
    <name type="scientific">Lentinus brumalis</name>
    <dbReference type="NCBI Taxonomy" id="2498619"/>
    <lineage>
        <taxon>Eukaryota</taxon>
        <taxon>Fungi</taxon>
        <taxon>Dikarya</taxon>
        <taxon>Basidiomycota</taxon>
        <taxon>Agaricomycotina</taxon>
        <taxon>Agaricomycetes</taxon>
        <taxon>Polyporales</taxon>
        <taxon>Polyporaceae</taxon>
        <taxon>Lentinus</taxon>
    </lineage>
</organism>
<gene>
    <name evidence="2" type="ORF">OH76DRAFT_1395603</name>
</gene>
<evidence type="ECO:0000313" key="2">
    <source>
        <dbReference type="EMBL" id="RDX56486.1"/>
    </source>
</evidence>
<protein>
    <submittedName>
        <fullName evidence="2">Uncharacterized protein</fullName>
    </submittedName>
</protein>
<evidence type="ECO:0000256" key="1">
    <source>
        <dbReference type="SAM" id="MobiDB-lite"/>
    </source>
</evidence>
<dbReference type="AlphaFoldDB" id="A0A371DVB7"/>
<proteinExistence type="predicted"/>